<proteinExistence type="predicted"/>
<name>A0ABW3TK94_9MICO</name>
<gene>
    <name evidence="1" type="ORF">ACFQ3U_03765</name>
</gene>
<comment type="caution">
    <text evidence="1">The sequence shown here is derived from an EMBL/GenBank/DDBJ whole genome shotgun (WGS) entry which is preliminary data.</text>
</comment>
<accession>A0ABW3TK94</accession>
<dbReference type="EMBL" id="JBHTLY010000001">
    <property type="protein sequence ID" value="MFD1201005.1"/>
    <property type="molecule type" value="Genomic_DNA"/>
</dbReference>
<dbReference type="Proteomes" id="UP001597181">
    <property type="component" value="Unassembled WGS sequence"/>
</dbReference>
<dbReference type="GO" id="GO:0016740">
    <property type="term" value="F:transferase activity"/>
    <property type="evidence" value="ECO:0007669"/>
    <property type="project" value="UniProtKB-KW"/>
</dbReference>
<keyword evidence="2" id="KW-1185">Reference proteome</keyword>
<dbReference type="Pfam" id="PF08843">
    <property type="entry name" value="AbiEii"/>
    <property type="match status" value="1"/>
</dbReference>
<reference evidence="2" key="1">
    <citation type="journal article" date="2019" name="Int. J. Syst. Evol. Microbiol.">
        <title>The Global Catalogue of Microorganisms (GCM) 10K type strain sequencing project: providing services to taxonomists for standard genome sequencing and annotation.</title>
        <authorList>
            <consortium name="The Broad Institute Genomics Platform"/>
            <consortium name="The Broad Institute Genome Sequencing Center for Infectious Disease"/>
            <person name="Wu L."/>
            <person name="Ma J."/>
        </authorList>
    </citation>
    <scope>NUCLEOTIDE SEQUENCE [LARGE SCALE GENOMIC DNA]</scope>
    <source>
        <strain evidence="2">CCUG 50213</strain>
    </source>
</reference>
<evidence type="ECO:0000313" key="1">
    <source>
        <dbReference type="EMBL" id="MFD1201005.1"/>
    </source>
</evidence>
<sequence length="311" mass="34258">MTPNIQRGTPAGDAALALRRLARDSGSDVQELQTLYVLEALLARIAVSAHRDDFVLKGGVLLAAFAARRPKKDIDLQATGFSNDAAVVTELVRAVVAHDLSDGVVFDADSVTTSSIRDGDIDEYAGVRVRLVGRLGRARLTVGIDVNFGDPIWPSPQLIEMPRILPLDQPPVLLLGYPLAMVLAEKIVTAIDRGEGNTRWRDFADVYTLARLHAVEAEALRKSLETVAAYRGVDLTPLLPMLNHMPERAQPKWRVWRTRVNRQRELPEVFVKVLDAVAHFSDPVLKGLAKGNWNTATQRWETEVHGSTVGK</sequence>
<organism evidence="1 2">
    <name type="scientific">Leucobacter albus</name>
    <dbReference type="NCBI Taxonomy" id="272210"/>
    <lineage>
        <taxon>Bacteria</taxon>
        <taxon>Bacillati</taxon>
        <taxon>Actinomycetota</taxon>
        <taxon>Actinomycetes</taxon>
        <taxon>Micrococcales</taxon>
        <taxon>Microbacteriaceae</taxon>
        <taxon>Leucobacter</taxon>
    </lineage>
</organism>
<dbReference type="RefSeq" id="WP_343959732.1">
    <property type="nucleotide sequence ID" value="NZ_BAAAKZ010000003.1"/>
</dbReference>
<keyword evidence="1" id="KW-0808">Transferase</keyword>
<evidence type="ECO:0000313" key="2">
    <source>
        <dbReference type="Proteomes" id="UP001597181"/>
    </source>
</evidence>
<dbReference type="InterPro" id="IPR014942">
    <property type="entry name" value="AbiEii"/>
</dbReference>
<protein>
    <submittedName>
        <fullName evidence="1">Nucleotidyl transferase AbiEii/AbiGii toxin family protein</fullName>
    </submittedName>
</protein>